<feature type="domain" description="Alcohol dehydrogenase-like C-terminal" evidence="3">
    <location>
        <begin position="218"/>
        <end position="354"/>
    </location>
</feature>
<dbReference type="InterPro" id="IPR011032">
    <property type="entry name" value="GroES-like_sf"/>
</dbReference>
<comment type="caution">
    <text evidence="5">The sequence shown here is derived from an EMBL/GenBank/DDBJ whole genome shotgun (WGS) entry which is preliminary data.</text>
</comment>
<dbReference type="Pfam" id="PF08240">
    <property type="entry name" value="ADH_N"/>
    <property type="match status" value="1"/>
</dbReference>
<sequence length="397" mass="41942">MNLNLEYHRSPIRYVASRTATGTIATGRAAGWWAANMSPVRLVNRPDPRPPGPGWTRVKPLLSGICGSDLGLLTGRNSPYLSALISLPFTPGHEVVGETLDPLPDLPKGSRVVLDPVLGCVPRDVKLCPGCAADQHSRCDHITSGTVSAALQTGFCADTGGGWSRMFVAHGSQLHKVPDELDDERAVLVEPLACAIHSVRRVPIPDGASVLVVGAGTVGLFTTLALREYTKAGPIYVIARYGHQRERAREMGATEVLSSDRAARALRRATGGFLARPEQGAEFLLGGTDVAFDCTSGSGLDTALRVVRAGGTVLLSGMPNASVDLTPAWFRELSIVGAYASGGHDFQDAMALAKSAPLTGYVDAVYPLSRWRDAIGHASSSGRLGSIKVAFDPTKDQ</sequence>
<dbReference type="Gene3D" id="3.40.50.720">
    <property type="entry name" value="NAD(P)-binding Rossmann-like Domain"/>
    <property type="match status" value="1"/>
</dbReference>
<evidence type="ECO:0000256" key="1">
    <source>
        <dbReference type="ARBA" id="ARBA00001947"/>
    </source>
</evidence>
<comment type="cofactor">
    <cofactor evidence="1">
        <name>Zn(2+)</name>
        <dbReference type="ChEBI" id="CHEBI:29105"/>
    </cofactor>
</comment>
<feature type="domain" description="Alcohol dehydrogenase-like N-terminal" evidence="4">
    <location>
        <begin position="52"/>
        <end position="179"/>
    </location>
</feature>
<evidence type="ECO:0000313" key="6">
    <source>
        <dbReference type="Proteomes" id="UP001230908"/>
    </source>
</evidence>
<dbReference type="Gene3D" id="3.90.180.10">
    <property type="entry name" value="Medium-chain alcohol dehydrogenases, catalytic domain"/>
    <property type="match status" value="1"/>
</dbReference>
<dbReference type="InterPro" id="IPR036291">
    <property type="entry name" value="NAD(P)-bd_dom_sf"/>
</dbReference>
<name>A0ABU0ZXU3_9ACTN</name>
<dbReference type="SUPFAM" id="SSF51735">
    <property type="entry name" value="NAD(P)-binding Rossmann-fold domains"/>
    <property type="match status" value="1"/>
</dbReference>
<keyword evidence="6" id="KW-1185">Reference proteome</keyword>
<evidence type="ECO:0000259" key="4">
    <source>
        <dbReference type="Pfam" id="PF08240"/>
    </source>
</evidence>
<dbReference type="EMBL" id="JAVHUY010000068">
    <property type="protein sequence ID" value="MDQ7911015.1"/>
    <property type="molecule type" value="Genomic_DNA"/>
</dbReference>
<dbReference type="Proteomes" id="UP001230908">
    <property type="component" value="Unassembled WGS sequence"/>
</dbReference>
<organism evidence="5 6">
    <name type="scientific">Phytohabitans maris</name>
    <dbReference type="NCBI Taxonomy" id="3071409"/>
    <lineage>
        <taxon>Bacteria</taxon>
        <taxon>Bacillati</taxon>
        <taxon>Actinomycetota</taxon>
        <taxon>Actinomycetes</taxon>
        <taxon>Micromonosporales</taxon>
        <taxon>Micromonosporaceae</taxon>
    </lineage>
</organism>
<evidence type="ECO:0000259" key="3">
    <source>
        <dbReference type="Pfam" id="PF00107"/>
    </source>
</evidence>
<dbReference type="Pfam" id="PF00107">
    <property type="entry name" value="ADH_zinc_N"/>
    <property type="match status" value="1"/>
</dbReference>
<dbReference type="SUPFAM" id="SSF50129">
    <property type="entry name" value="GroES-like"/>
    <property type="match status" value="1"/>
</dbReference>
<keyword evidence="2" id="KW-0560">Oxidoreductase</keyword>
<protein>
    <submittedName>
        <fullName evidence="5">Zinc-binding dehydrogenase</fullName>
    </submittedName>
</protein>
<dbReference type="PANTHER" id="PTHR43401:SF2">
    <property type="entry name" value="L-THREONINE 3-DEHYDROGENASE"/>
    <property type="match status" value="1"/>
</dbReference>
<dbReference type="PANTHER" id="PTHR43401">
    <property type="entry name" value="L-THREONINE 3-DEHYDROGENASE"/>
    <property type="match status" value="1"/>
</dbReference>
<evidence type="ECO:0000313" key="5">
    <source>
        <dbReference type="EMBL" id="MDQ7911015.1"/>
    </source>
</evidence>
<reference evidence="5 6" key="1">
    <citation type="submission" date="2023-08" db="EMBL/GenBank/DDBJ databases">
        <title>Phytohabitans sansha sp. nov., isolated from marine sediment.</title>
        <authorList>
            <person name="Zhao Y."/>
            <person name="Yi K."/>
        </authorList>
    </citation>
    <scope>NUCLEOTIDE SEQUENCE [LARGE SCALE GENOMIC DNA]</scope>
    <source>
        <strain evidence="5 6">ZYX-F-186</strain>
    </source>
</reference>
<dbReference type="InterPro" id="IPR013154">
    <property type="entry name" value="ADH-like_N"/>
</dbReference>
<dbReference type="InterPro" id="IPR050129">
    <property type="entry name" value="Zn_alcohol_dh"/>
</dbReference>
<accession>A0ABU0ZXU3</accession>
<gene>
    <name evidence="5" type="ORF">RB614_41660</name>
</gene>
<dbReference type="RefSeq" id="WP_308718246.1">
    <property type="nucleotide sequence ID" value="NZ_JAVHUY010000068.1"/>
</dbReference>
<proteinExistence type="predicted"/>
<evidence type="ECO:0000256" key="2">
    <source>
        <dbReference type="ARBA" id="ARBA00023002"/>
    </source>
</evidence>
<dbReference type="InterPro" id="IPR013149">
    <property type="entry name" value="ADH-like_C"/>
</dbReference>